<protein>
    <submittedName>
        <fullName evidence="1">Uncharacterized protein</fullName>
    </submittedName>
</protein>
<comment type="caution">
    <text evidence="1">The sequence shown here is derived from an EMBL/GenBank/DDBJ whole genome shotgun (WGS) entry which is preliminary data.</text>
</comment>
<dbReference type="EMBL" id="WKKZ01000934">
    <property type="protein sequence ID" value="MSE06451.1"/>
    <property type="molecule type" value="Genomic_DNA"/>
</dbReference>
<name>A0A6A8LT37_9LACO</name>
<reference evidence="1 2" key="1">
    <citation type="submission" date="2019-11" db="EMBL/GenBank/DDBJ databases">
        <title>Draft Genome Sequence of Plant Growth-Promoting Rhizosphere-Associated Bacteria.</title>
        <authorList>
            <person name="Vasilyev I.Y."/>
            <person name="Radchenko V."/>
            <person name="Ilnitskaya E.V."/>
        </authorList>
    </citation>
    <scope>NUCLEOTIDE SEQUENCE [LARGE SCALE GENOMIC DNA]</scope>
    <source>
        <strain evidence="1 2">VRA_1sq_f</strain>
    </source>
</reference>
<dbReference type="Proteomes" id="UP000437575">
    <property type="component" value="Unassembled WGS sequence"/>
</dbReference>
<evidence type="ECO:0000313" key="1">
    <source>
        <dbReference type="EMBL" id="MSE06451.1"/>
    </source>
</evidence>
<evidence type="ECO:0000313" key="2">
    <source>
        <dbReference type="Proteomes" id="UP000437575"/>
    </source>
</evidence>
<proteinExistence type="predicted"/>
<sequence length="115" mass="12824">MANKFTTKVTNEGVTLLQEASQQDKKVEFINAIASSTAYSESQLISETYDDINSRASKNQTGTINNITIDKNITRMELVFDGHDVKSDYTLNSIFLIAKLKDSQDLKLFAVIKAN</sequence>
<gene>
    <name evidence="1" type="ORF">GKC34_11995</name>
</gene>
<feature type="non-terminal residue" evidence="1">
    <location>
        <position position="115"/>
    </location>
</feature>
<organism evidence="1 2">
    <name type="scientific">Ligilactobacillus salivarius</name>
    <dbReference type="NCBI Taxonomy" id="1624"/>
    <lineage>
        <taxon>Bacteria</taxon>
        <taxon>Bacillati</taxon>
        <taxon>Bacillota</taxon>
        <taxon>Bacilli</taxon>
        <taxon>Lactobacillales</taxon>
        <taxon>Lactobacillaceae</taxon>
        <taxon>Ligilactobacillus</taxon>
    </lineage>
</organism>
<dbReference type="AlphaFoldDB" id="A0A6A8LT37"/>
<accession>A0A6A8LT37</accession>